<protein>
    <submittedName>
        <fullName evidence="1">Uncharacterized protein</fullName>
    </submittedName>
</protein>
<proteinExistence type="predicted"/>
<dbReference type="Proteomes" id="UP000190648">
    <property type="component" value="Unassembled WGS sequence"/>
</dbReference>
<name>A0A1V4JFG4_PATFA</name>
<comment type="caution">
    <text evidence="1">The sequence shown here is derived from an EMBL/GenBank/DDBJ whole genome shotgun (WGS) entry which is preliminary data.</text>
</comment>
<reference evidence="1 2" key="1">
    <citation type="submission" date="2016-02" db="EMBL/GenBank/DDBJ databases">
        <title>Band-tailed pigeon sequencing and assembly.</title>
        <authorList>
            <person name="Soares A.E."/>
            <person name="Novak B.J."/>
            <person name="Rice E.S."/>
            <person name="O'Connell B."/>
            <person name="Chang D."/>
            <person name="Weber S."/>
            <person name="Shapiro B."/>
        </authorList>
    </citation>
    <scope>NUCLEOTIDE SEQUENCE [LARGE SCALE GENOMIC DNA]</scope>
    <source>
        <strain evidence="1">BTP2013</strain>
        <tissue evidence="1">Blood</tissue>
    </source>
</reference>
<keyword evidence="2" id="KW-1185">Reference proteome</keyword>
<evidence type="ECO:0000313" key="1">
    <source>
        <dbReference type="EMBL" id="OPJ70886.1"/>
    </source>
</evidence>
<organism evidence="1 2">
    <name type="scientific">Patagioenas fasciata monilis</name>
    <dbReference type="NCBI Taxonomy" id="372326"/>
    <lineage>
        <taxon>Eukaryota</taxon>
        <taxon>Metazoa</taxon>
        <taxon>Chordata</taxon>
        <taxon>Craniata</taxon>
        <taxon>Vertebrata</taxon>
        <taxon>Euteleostomi</taxon>
        <taxon>Archelosauria</taxon>
        <taxon>Archosauria</taxon>
        <taxon>Dinosauria</taxon>
        <taxon>Saurischia</taxon>
        <taxon>Theropoda</taxon>
        <taxon>Coelurosauria</taxon>
        <taxon>Aves</taxon>
        <taxon>Neognathae</taxon>
        <taxon>Neoaves</taxon>
        <taxon>Columbimorphae</taxon>
        <taxon>Columbiformes</taxon>
        <taxon>Columbidae</taxon>
        <taxon>Patagioenas</taxon>
    </lineage>
</organism>
<evidence type="ECO:0000313" key="2">
    <source>
        <dbReference type="Proteomes" id="UP000190648"/>
    </source>
</evidence>
<dbReference type="AlphaFoldDB" id="A0A1V4JFG4"/>
<sequence length="74" mass="8490">MRTEEKIIATDFSRFLNIKNVNEGGKLIYRLIFPSGERSVGSQIDMFTATSILSNSSWRELSEERRFSNNCSLP</sequence>
<accession>A0A1V4JFG4</accession>
<gene>
    <name evidence="1" type="ORF">AV530_017227</name>
</gene>
<dbReference type="EMBL" id="LSYS01007721">
    <property type="protein sequence ID" value="OPJ70886.1"/>
    <property type="molecule type" value="Genomic_DNA"/>
</dbReference>